<evidence type="ECO:0000313" key="3">
    <source>
        <dbReference type="Proteomes" id="UP000054564"/>
    </source>
</evidence>
<organism evidence="2 3">
    <name type="scientific">Puccinia striiformis f. sp. tritici PST-78</name>
    <dbReference type="NCBI Taxonomy" id="1165861"/>
    <lineage>
        <taxon>Eukaryota</taxon>
        <taxon>Fungi</taxon>
        <taxon>Dikarya</taxon>
        <taxon>Basidiomycota</taxon>
        <taxon>Pucciniomycotina</taxon>
        <taxon>Pucciniomycetes</taxon>
        <taxon>Pucciniales</taxon>
        <taxon>Pucciniaceae</taxon>
        <taxon>Puccinia</taxon>
    </lineage>
</organism>
<protein>
    <submittedName>
        <fullName evidence="2">Uncharacterized protein</fullName>
    </submittedName>
</protein>
<comment type="caution">
    <text evidence="2">The sequence shown here is derived from an EMBL/GenBank/DDBJ whole genome shotgun (WGS) entry which is preliminary data.</text>
</comment>
<evidence type="ECO:0000313" key="2">
    <source>
        <dbReference type="EMBL" id="KNE89882.1"/>
    </source>
</evidence>
<feature type="region of interest" description="Disordered" evidence="1">
    <location>
        <begin position="55"/>
        <end position="112"/>
    </location>
</feature>
<evidence type="ECO:0000256" key="1">
    <source>
        <dbReference type="SAM" id="MobiDB-lite"/>
    </source>
</evidence>
<dbReference type="Proteomes" id="UP000054564">
    <property type="component" value="Unassembled WGS sequence"/>
</dbReference>
<gene>
    <name evidence="2" type="ORF">PSTG_16671</name>
</gene>
<feature type="compositionally biased region" description="Basic and acidic residues" evidence="1">
    <location>
        <begin position="55"/>
        <end position="105"/>
    </location>
</feature>
<dbReference type="AlphaFoldDB" id="A0A0L0US10"/>
<reference evidence="3" key="1">
    <citation type="submission" date="2014-03" db="EMBL/GenBank/DDBJ databases">
        <title>The Genome Sequence of Puccinia striiformis f. sp. tritici PST-78.</title>
        <authorList>
            <consortium name="The Broad Institute Genome Sequencing Platform"/>
            <person name="Cuomo C."/>
            <person name="Hulbert S."/>
            <person name="Chen X."/>
            <person name="Walker B."/>
            <person name="Young S.K."/>
            <person name="Zeng Q."/>
            <person name="Gargeya S."/>
            <person name="Fitzgerald M."/>
            <person name="Haas B."/>
            <person name="Abouelleil A."/>
            <person name="Alvarado L."/>
            <person name="Arachchi H.M."/>
            <person name="Berlin A.M."/>
            <person name="Chapman S.B."/>
            <person name="Goldberg J."/>
            <person name="Griggs A."/>
            <person name="Gujja S."/>
            <person name="Hansen M."/>
            <person name="Howarth C."/>
            <person name="Imamovic A."/>
            <person name="Larimer J."/>
            <person name="McCowan C."/>
            <person name="Montmayeur A."/>
            <person name="Murphy C."/>
            <person name="Neiman D."/>
            <person name="Pearson M."/>
            <person name="Priest M."/>
            <person name="Roberts A."/>
            <person name="Saif S."/>
            <person name="Shea T."/>
            <person name="Sisk P."/>
            <person name="Sykes S."/>
            <person name="Wortman J."/>
            <person name="Nusbaum C."/>
            <person name="Birren B."/>
        </authorList>
    </citation>
    <scope>NUCLEOTIDE SEQUENCE [LARGE SCALE GENOMIC DNA]</scope>
    <source>
        <strain evidence="3">race PST-78</strain>
    </source>
</reference>
<dbReference type="EMBL" id="AJIL01000293">
    <property type="protein sequence ID" value="KNE89882.1"/>
    <property type="molecule type" value="Genomic_DNA"/>
</dbReference>
<keyword evidence="3" id="KW-1185">Reference proteome</keyword>
<name>A0A0L0US10_9BASI</name>
<accession>A0A0L0US10</accession>
<proteinExistence type="predicted"/>
<sequence length="112" mass="13085">MHCLRLQVFQVQKDKERRWKVGGGPCVIAGGRCPCPSFEIRLDINICLSQFKLERQSETRKTAERIRHQEEGNQEKLEKDCEENQHGKRENAEDDNKRFAGEYRTAEPTPVK</sequence>